<dbReference type="EMBL" id="JYDR01003032">
    <property type="protein sequence ID" value="KRY61843.1"/>
    <property type="molecule type" value="Genomic_DNA"/>
</dbReference>
<evidence type="ECO:0000313" key="1">
    <source>
        <dbReference type="EMBL" id="KRY61843.1"/>
    </source>
</evidence>
<dbReference type="AlphaFoldDB" id="A0A0V1DLK5"/>
<dbReference type="Proteomes" id="UP000054632">
    <property type="component" value="Unassembled WGS sequence"/>
</dbReference>
<evidence type="ECO:0000313" key="2">
    <source>
        <dbReference type="Proteomes" id="UP000054632"/>
    </source>
</evidence>
<gene>
    <name evidence="1" type="ORF">T4A_8245</name>
</gene>
<organism evidence="1 2">
    <name type="scientific">Trichinella pseudospiralis</name>
    <name type="common">Parasitic roundworm</name>
    <dbReference type="NCBI Taxonomy" id="6337"/>
    <lineage>
        <taxon>Eukaryota</taxon>
        <taxon>Metazoa</taxon>
        <taxon>Ecdysozoa</taxon>
        <taxon>Nematoda</taxon>
        <taxon>Enoplea</taxon>
        <taxon>Dorylaimia</taxon>
        <taxon>Trichinellida</taxon>
        <taxon>Trichinellidae</taxon>
        <taxon>Trichinella</taxon>
    </lineage>
</organism>
<accession>A0A0V1DLK5</accession>
<protein>
    <submittedName>
        <fullName evidence="1">Uncharacterized protein</fullName>
    </submittedName>
</protein>
<comment type="caution">
    <text evidence="1">The sequence shown here is derived from an EMBL/GenBank/DDBJ whole genome shotgun (WGS) entry which is preliminary data.</text>
</comment>
<proteinExistence type="predicted"/>
<reference evidence="1 2" key="1">
    <citation type="submission" date="2015-01" db="EMBL/GenBank/DDBJ databases">
        <title>Evolution of Trichinella species and genotypes.</title>
        <authorList>
            <person name="Korhonen P.K."/>
            <person name="Edoardo P."/>
            <person name="Giuseppe L.R."/>
            <person name="Gasser R.B."/>
        </authorList>
    </citation>
    <scope>NUCLEOTIDE SEQUENCE [LARGE SCALE GENOMIC DNA]</scope>
    <source>
        <strain evidence="1">ISS13</strain>
    </source>
</reference>
<sequence length="32" mass="3608">MQIWNLIKGASSSKDFSRYKKDGNLQPASSYS</sequence>
<name>A0A0V1DLK5_TRIPS</name>